<sequence>MKTSQLNEKINANLCTTTTIMKTAKESTRTVRFLNVCKLSNDPGNVAPDLAILLRRDLERRP</sequence>
<evidence type="ECO:0000313" key="2">
    <source>
        <dbReference type="Proteomes" id="UP001162162"/>
    </source>
</evidence>
<accession>A0AAV8XI11</accession>
<protein>
    <submittedName>
        <fullName evidence="1">Uncharacterized protein</fullName>
    </submittedName>
</protein>
<proteinExistence type="predicted"/>
<evidence type="ECO:0000313" key="1">
    <source>
        <dbReference type="EMBL" id="KAJ8938114.1"/>
    </source>
</evidence>
<organism evidence="1 2">
    <name type="scientific">Aromia moschata</name>
    <dbReference type="NCBI Taxonomy" id="1265417"/>
    <lineage>
        <taxon>Eukaryota</taxon>
        <taxon>Metazoa</taxon>
        <taxon>Ecdysozoa</taxon>
        <taxon>Arthropoda</taxon>
        <taxon>Hexapoda</taxon>
        <taxon>Insecta</taxon>
        <taxon>Pterygota</taxon>
        <taxon>Neoptera</taxon>
        <taxon>Endopterygota</taxon>
        <taxon>Coleoptera</taxon>
        <taxon>Polyphaga</taxon>
        <taxon>Cucujiformia</taxon>
        <taxon>Chrysomeloidea</taxon>
        <taxon>Cerambycidae</taxon>
        <taxon>Cerambycinae</taxon>
        <taxon>Callichromatini</taxon>
        <taxon>Aromia</taxon>
    </lineage>
</organism>
<gene>
    <name evidence="1" type="ORF">NQ318_005913</name>
</gene>
<comment type="caution">
    <text evidence="1">The sequence shown here is derived from an EMBL/GenBank/DDBJ whole genome shotgun (WGS) entry which is preliminary data.</text>
</comment>
<reference evidence="1" key="1">
    <citation type="journal article" date="2023" name="Insect Mol. Biol.">
        <title>Genome sequencing provides insights into the evolution of gene families encoding plant cell wall-degrading enzymes in longhorned beetles.</title>
        <authorList>
            <person name="Shin N.R."/>
            <person name="Okamura Y."/>
            <person name="Kirsch R."/>
            <person name="Pauchet Y."/>
        </authorList>
    </citation>
    <scope>NUCLEOTIDE SEQUENCE</scope>
    <source>
        <strain evidence="1">AMC_N1</strain>
    </source>
</reference>
<name>A0AAV8XI11_9CUCU</name>
<dbReference type="AlphaFoldDB" id="A0AAV8XI11"/>
<keyword evidence="2" id="KW-1185">Reference proteome</keyword>
<dbReference type="Proteomes" id="UP001162162">
    <property type="component" value="Unassembled WGS sequence"/>
</dbReference>
<dbReference type="EMBL" id="JAPWTK010000583">
    <property type="protein sequence ID" value="KAJ8938114.1"/>
    <property type="molecule type" value="Genomic_DNA"/>
</dbReference>